<gene>
    <name evidence="1" type="ORF">HHI36_018304</name>
</gene>
<reference evidence="1 2" key="1">
    <citation type="journal article" date="2021" name="BMC Biol.">
        <title>Horizontally acquired antibacterial genes associated with adaptive radiation of ladybird beetles.</title>
        <authorList>
            <person name="Li H.S."/>
            <person name="Tang X.F."/>
            <person name="Huang Y.H."/>
            <person name="Xu Z.Y."/>
            <person name="Chen M.L."/>
            <person name="Du X.Y."/>
            <person name="Qiu B.Y."/>
            <person name="Chen P.T."/>
            <person name="Zhang W."/>
            <person name="Slipinski A."/>
            <person name="Escalona H.E."/>
            <person name="Waterhouse R.M."/>
            <person name="Zwick A."/>
            <person name="Pang H."/>
        </authorList>
    </citation>
    <scope>NUCLEOTIDE SEQUENCE [LARGE SCALE GENOMIC DNA]</scope>
    <source>
        <strain evidence="1">SYSU2018</strain>
    </source>
</reference>
<dbReference type="EMBL" id="JABFTP020000165">
    <property type="protein sequence ID" value="KAL3284136.1"/>
    <property type="molecule type" value="Genomic_DNA"/>
</dbReference>
<keyword evidence="2" id="KW-1185">Reference proteome</keyword>
<name>A0ABD2NZZ1_9CUCU</name>
<evidence type="ECO:0000313" key="2">
    <source>
        <dbReference type="Proteomes" id="UP001516400"/>
    </source>
</evidence>
<sequence>MGGGITTFQCTSNPIRNCCGGGPSNPQRPQSRAATLNYRSVPSCPNISKTASLGRDSVYFDTIRRGDCEYNSDHENGYRDAVEIHCRYRETGTCDIVKSGLSRDIPDNILWKFEGAEENTNDPDVIGRTLPNAIVNTTTL</sequence>
<proteinExistence type="predicted"/>
<organism evidence="1 2">
    <name type="scientific">Cryptolaemus montrouzieri</name>
    <dbReference type="NCBI Taxonomy" id="559131"/>
    <lineage>
        <taxon>Eukaryota</taxon>
        <taxon>Metazoa</taxon>
        <taxon>Ecdysozoa</taxon>
        <taxon>Arthropoda</taxon>
        <taxon>Hexapoda</taxon>
        <taxon>Insecta</taxon>
        <taxon>Pterygota</taxon>
        <taxon>Neoptera</taxon>
        <taxon>Endopterygota</taxon>
        <taxon>Coleoptera</taxon>
        <taxon>Polyphaga</taxon>
        <taxon>Cucujiformia</taxon>
        <taxon>Coccinelloidea</taxon>
        <taxon>Coccinellidae</taxon>
        <taxon>Scymninae</taxon>
        <taxon>Scymnini</taxon>
        <taxon>Cryptolaemus</taxon>
    </lineage>
</organism>
<protein>
    <submittedName>
        <fullName evidence="1">Uncharacterized protein</fullName>
    </submittedName>
</protein>
<dbReference type="Proteomes" id="UP001516400">
    <property type="component" value="Unassembled WGS sequence"/>
</dbReference>
<dbReference type="AlphaFoldDB" id="A0ABD2NZZ1"/>
<evidence type="ECO:0000313" key="1">
    <source>
        <dbReference type="EMBL" id="KAL3284136.1"/>
    </source>
</evidence>
<comment type="caution">
    <text evidence="1">The sequence shown here is derived from an EMBL/GenBank/DDBJ whole genome shotgun (WGS) entry which is preliminary data.</text>
</comment>
<accession>A0ABD2NZZ1</accession>